<sequence>MVKGRSRGLLVGGLVVALVATLGGMEAVTGRDPGRTDQAAHSAKDDEGGLLSRLGDAARGLVDGGPDRARPEAISAGLFRSEKALPGKEWPAQKRVRELTGKRTANGRVYQLADGRTQAEISAEPVHYRDAKGRWQAIDTTVRPTSEKGYVQGNRTNTFTSLFGDTSKDLVRFEAEGRSIELGLTGAAKSVTPTVSGSTVTYPGVAGGADVVYDVSSTALKEMIVLRKAPTGPVSYTFTLDTAGLTARQRADGSIAFVRPSGGEPVFVMPAPFMYDAKDDKSSPLGKVWSDKVSQRVQQMYGQTTVTVSADAAWLADPARVYPVVIDPTIKIQPVPADAQDTQIYSADPNHAYGEDPVTWPLSVGTTSTGAWRSLLKFNLDSIPQNTPIDDAQLQLYYSQTHTDYKYDVPMEARRITEDWNEDTATWTSINADIAAAAGNVVIKDDGDSGTSMVGSWPFSTGTLAPKGFGGDYRYHGSSSASDTHTWVPTITEAGDYQVEVHYVGSPVDRPDNAPYTVHYSGGSKTHTVDQTEPASLGTWYTLGTYPFVAGTTGRVVLNGVPGTSAIADAVRFTKAGAVKKDSKSSVWNSFPVRNLVQDWVNDTYDNHGFMVKALDEATKGRGGPIYEASEYSYNNDRRDFNLPKLVVTYGRPGVAVNPPTTITATGAVLDWPAYPGSDIVEYQVHRSVHQNFVPSAATLIAPVSSGTLTYQDTTAVPTDADNTDPMARQFYYYMVAVKTSDGQLVGGPTQPAMLPKAGQITRIYRTAATNATGTDGVIDTTLSAARPTQNVDVYDGDPYVSAGNNSTVYGDTRGLVKFPALTGIPADAKIVGAELRMFNTYLYDGLDQDEYVDVYKLKRAGTVGTGVFNETKATWNTYDGVNAWTTAGGDYDTTWKAGFNGFTNDPEWATWDVSPAVDGWLKNPTTNYGLLLRQRDEVAQTARPMLLSSEGEERLLRPTLEVTYLEQTAESTYYAASTPQLATPNATYTVPVTLSNPTLTAWNPSDWELGYDWKRADGTTDGADPTFEVVTPLPKSVPAGGTVDVNAQVKTPPSSTEGNKRTNYVIHWDLRNKLTRKKLSESVQAIQPLPQNVTVEEPTSDQLGLEKFYSYAGKNTGAGGTLMNNLYAGNTVWSYNAFSNPSRGLSTFVRLAYNSLDTTDSVAGYGWSLQASSMMRLGTPLDFHPNPNPTKVTLTDGDGTSHWFTWDTAASEWKAPKGVHLHLQRLVVCDNKSQERKAWVLTRPDRTRFFYDCEGFLSSIVDNNDNEMLFTYEERKSNNKPTKFLRYLTDPAGRRTLTIDYYAKGQNYQFVDDTSWTRQSATNLTEPHIIDHVSQITDISGRKLTFTYTKKGLLAELVDGEGSSGTMGAPKLFKFAYDMTQGNKNVKLVKVTDPRGHDTDLVYNFPQAGDDSKWHWTTKSYTDRLDHPTQFAYVDPDGPQGNTIHTTVTDAENHATLYQMDGYGRPVQTTNAKNETTTLEWDDDHNVTNLTEANGAVSTWQYDQKTGYPTEIRDAEAVENNTAGTVLTYQRQLNGYVADMVEKTSPEGRKWTFGYESDGDLASVTDPVGSTTTDTDDYTTHYTYDAWGQMLTATDANGNVTAYNGFDDNGYPETITDAKQKSTTFTYDVRGQVKTVTDAYQKVTRQNYDTFGRPLDNIVPVKQAEGRFVTTPAPTYDENDNVLEAFAPNGAVSSAVYDEADQVEYTLAPVDVAGDPQRKTSFTYDKVGNLVTTTEPKGNLTPDDGDYVTTNHYDEIYQLTSVVNAEGDTLSYEYDNVGNVVTVIDPRKNATADTTDYSTKMEYDRAHRLTKATDALGKSITSTYDLDGLVTATTDQLGNTTEVTLNPVGQPTEVKVPHVDNAGTITYRTTRYEYDEVGNQTKVISPRGVATTNDPTDFTTVTVYDELNQVKETHTAYDEGDTRYTTADVTTYSYDDVGRLAKTSMPPSSGETVRNDTTYTYFDNGWAETSTDPWDLLTTYDYNDLGAQTERTVTSAGGSSNRTMTWTYYLDGKLKTRADDGVPVGKQVVLVDNSDFNNTAATGLWTGAATPDTGTYGHNYATRPAGTGANVFTWQLNVPQAGTYEVFARYPQVAGAATNAKYTVAHSGGNTDRTVNQATNTGTWVSLGSYSFAEGNTHKVSLSDQAGGTVVADAVKLVRNNAGEADNEQTDYAYEYDPNGNLKTITDSSPNARVDSYTVEYTGLNQVDRVTESDGGTVRNTTEFTYNENGAPLTTEHDRQWSSYGYDPRDLVSTVVNGKSEADPDKKTTTFTYTDRGEKATEVKGNGNTVEYTYFLDGLLKTQVERKPNATLVSQHTYTYDPNGNRTRDVAKKMNADNHAAYLNTTSDYTYDPRDRLSRLVKTGDGADTETYVHDANNNVIDQTVKNVTTTFNYDRNRLLTASIGGVTASYNYDPFGRLDTVTSAGTVIERNVYDGFDHVIENRKGTGASASTTRYTYDPLDRTTTKTTDADAADEKTTTFNYLGLSNEILNEEVAGELTKSYQYSPWGQRLSQVTHKDDGSEEDAYYGYNPHTDVETLTDETGNTKATYGYTAYGNNDDAHFTGIDKPDAANPTKEPYNAYRFNAKRWDQGSGTYDMGFRDYSPGLNRFLSRDSYNGALDDMALSLDPWTGSRYGFGGGNPISAIEIDGHNFLTDVWNGVKEGAKDFGSSLWGGVKGGATYIKDNYVEAGRAVEDAANGDWGSAAKRGGGVLLNTVTAPYKAAWGMVSDVGSTWWSGVQAASEGDVEGVVRAGTKNALTIGTSVTGVRGAKAGNLGRKSPGCNSFTAGTPVLMADGSSRAIEDIRIGDQVLATDPETGRTEARRVEALIVGDGLKALVEVTVDTDSEKGSGKGSVVATGGHPFWVEDEGRWIDAEDLRAGNWLRMEDGRAVQVLAVTHWTSPARAHNLTISGIHTYYVIAGNTPVLVHNCDPGSAEKLRNALNAAGDLEPSTPHSPHHIVAGNSPKATPARAQLHRFGIGVNDAENGVWLPRSSSSPNPTGASVHSRIHTNEYYNYVNDLMGGARNRSEALDVINHVRRQLQGGFWP</sequence>
<dbReference type="NCBIfam" id="TIGR03696">
    <property type="entry name" value="Rhs_assc_core"/>
    <property type="match status" value="1"/>
</dbReference>
<dbReference type="Gene3D" id="2.170.16.10">
    <property type="entry name" value="Hedgehog/Intein (Hint) domain"/>
    <property type="match status" value="1"/>
</dbReference>
<accession>A0A1C6RSE9</accession>
<dbReference type="SMART" id="SM00306">
    <property type="entry name" value="HintN"/>
    <property type="match status" value="1"/>
</dbReference>
<reference evidence="4" key="1">
    <citation type="submission" date="2016-06" db="EMBL/GenBank/DDBJ databases">
        <authorList>
            <person name="Varghese N."/>
            <person name="Submissions Spin"/>
        </authorList>
    </citation>
    <scope>NUCLEOTIDE SEQUENCE [LARGE SCALE GENOMIC DNA]</scope>
    <source>
        <strain evidence="4">DSM 43817</strain>
    </source>
</reference>
<dbReference type="EMBL" id="FMHW01000002">
    <property type="protein sequence ID" value="SCL19962.1"/>
    <property type="molecule type" value="Genomic_DNA"/>
</dbReference>
<dbReference type="SUPFAM" id="SSF51294">
    <property type="entry name" value="Hedgehog/intein (Hint) domain"/>
    <property type="match status" value="1"/>
</dbReference>
<dbReference type="Pfam" id="PF14412">
    <property type="entry name" value="AHH"/>
    <property type="match status" value="1"/>
</dbReference>
<dbReference type="PANTHER" id="PTHR32305:SF15">
    <property type="entry name" value="PROTEIN RHSA-RELATED"/>
    <property type="match status" value="1"/>
</dbReference>
<evidence type="ECO:0000313" key="4">
    <source>
        <dbReference type="Proteomes" id="UP000198959"/>
    </source>
</evidence>
<dbReference type="NCBIfam" id="TIGR01643">
    <property type="entry name" value="YD_repeat_2x"/>
    <property type="match status" value="3"/>
</dbReference>
<dbReference type="Pfam" id="PF07591">
    <property type="entry name" value="PT-HINT"/>
    <property type="match status" value="1"/>
</dbReference>
<dbReference type="CDD" id="cd00081">
    <property type="entry name" value="Hint"/>
    <property type="match status" value="1"/>
</dbReference>
<feature type="region of interest" description="Disordered" evidence="1">
    <location>
        <begin position="29"/>
        <end position="49"/>
    </location>
</feature>
<feature type="domain" description="Hint" evidence="2">
    <location>
        <begin position="2784"/>
        <end position="2889"/>
    </location>
</feature>
<gene>
    <name evidence="3" type="ORF">GA0074692_0748</name>
</gene>
<dbReference type="InterPro" id="IPR006530">
    <property type="entry name" value="YD"/>
</dbReference>
<dbReference type="Pfam" id="PF25275">
    <property type="entry name" value="Golvesin_C"/>
    <property type="match status" value="2"/>
</dbReference>
<dbReference type="PROSITE" id="PS50817">
    <property type="entry name" value="INTEIN_N_TER"/>
    <property type="match status" value="1"/>
</dbReference>
<feature type="region of interest" description="Disordered" evidence="1">
    <location>
        <begin position="1039"/>
        <end position="1061"/>
    </location>
</feature>
<dbReference type="STRING" id="145854.GA0074692_0748"/>
<feature type="compositionally biased region" description="Polar residues" evidence="1">
    <location>
        <begin position="1049"/>
        <end position="1058"/>
    </location>
</feature>
<dbReference type="InterPro" id="IPR033803">
    <property type="entry name" value="CBD-like_Golvesin-Xly"/>
</dbReference>
<evidence type="ECO:0000259" key="2">
    <source>
        <dbReference type="SMART" id="SM00306"/>
    </source>
</evidence>
<dbReference type="InterPro" id="IPR036844">
    <property type="entry name" value="Hint_dom_sf"/>
</dbReference>
<dbReference type="InterPro" id="IPR003587">
    <property type="entry name" value="Hint_dom_N"/>
</dbReference>
<proteinExistence type="predicted"/>
<dbReference type="InterPro" id="IPR050708">
    <property type="entry name" value="T6SS_VgrG/RHS"/>
</dbReference>
<dbReference type="InterPro" id="IPR006141">
    <property type="entry name" value="Intein_N"/>
</dbReference>
<dbReference type="GO" id="GO:0016539">
    <property type="term" value="P:intein-mediated protein splicing"/>
    <property type="evidence" value="ECO:0007669"/>
    <property type="project" value="InterPro"/>
</dbReference>
<evidence type="ECO:0000256" key="1">
    <source>
        <dbReference type="SAM" id="MobiDB-lite"/>
    </source>
</evidence>
<dbReference type="Gene3D" id="2.180.10.10">
    <property type="entry name" value="RHS repeat-associated core"/>
    <property type="match status" value="4"/>
</dbReference>
<evidence type="ECO:0000313" key="3">
    <source>
        <dbReference type="EMBL" id="SCL19962.1"/>
    </source>
</evidence>
<name>A0A1C6RSE9_9ACTN</name>
<protein>
    <submittedName>
        <fullName evidence="3">RHS repeat-associated core domain-containing protein</fullName>
    </submittedName>
</protein>
<dbReference type="PANTHER" id="PTHR32305">
    <property type="match status" value="1"/>
</dbReference>
<dbReference type="Pfam" id="PF05593">
    <property type="entry name" value="RHS_repeat"/>
    <property type="match status" value="3"/>
</dbReference>
<dbReference type="Gene3D" id="2.60.120.970">
    <property type="match status" value="1"/>
</dbReference>
<dbReference type="InterPro" id="IPR022385">
    <property type="entry name" value="Rhs_assc_core"/>
</dbReference>
<keyword evidence="4" id="KW-1185">Reference proteome</keyword>
<dbReference type="InterPro" id="IPR032871">
    <property type="entry name" value="AHH_dom_containing"/>
</dbReference>
<dbReference type="Proteomes" id="UP000198959">
    <property type="component" value="Unassembled WGS sequence"/>
</dbReference>
<dbReference type="NCBIfam" id="NF033679">
    <property type="entry name" value="DNRLRE_dom"/>
    <property type="match status" value="2"/>
</dbReference>
<dbReference type="InterPro" id="IPR031325">
    <property type="entry name" value="RHS_repeat"/>
</dbReference>
<organism evidence="3 4">
    <name type="scientific">Micromonospora pallida</name>
    <dbReference type="NCBI Taxonomy" id="145854"/>
    <lineage>
        <taxon>Bacteria</taxon>
        <taxon>Bacillati</taxon>
        <taxon>Actinomycetota</taxon>
        <taxon>Actinomycetes</taxon>
        <taxon>Micromonosporales</taxon>
        <taxon>Micromonosporaceae</taxon>
        <taxon>Micromonospora</taxon>
    </lineage>
</organism>